<name>A0A5A7QF36_STRAF</name>
<protein>
    <submittedName>
        <fullName evidence="2">Retrotransposable element Tf2 155 kDa protein type 1</fullName>
    </submittedName>
</protein>
<evidence type="ECO:0000313" key="2">
    <source>
        <dbReference type="EMBL" id="GER43624.1"/>
    </source>
</evidence>
<evidence type="ECO:0000313" key="3">
    <source>
        <dbReference type="Proteomes" id="UP000325081"/>
    </source>
</evidence>
<feature type="region of interest" description="Disordered" evidence="1">
    <location>
        <begin position="105"/>
        <end position="135"/>
    </location>
</feature>
<organism evidence="2 3">
    <name type="scientific">Striga asiatica</name>
    <name type="common">Asiatic witchweed</name>
    <name type="synonym">Buchnera asiatica</name>
    <dbReference type="NCBI Taxonomy" id="4170"/>
    <lineage>
        <taxon>Eukaryota</taxon>
        <taxon>Viridiplantae</taxon>
        <taxon>Streptophyta</taxon>
        <taxon>Embryophyta</taxon>
        <taxon>Tracheophyta</taxon>
        <taxon>Spermatophyta</taxon>
        <taxon>Magnoliopsida</taxon>
        <taxon>eudicotyledons</taxon>
        <taxon>Gunneridae</taxon>
        <taxon>Pentapetalae</taxon>
        <taxon>asterids</taxon>
        <taxon>lamiids</taxon>
        <taxon>Lamiales</taxon>
        <taxon>Orobanchaceae</taxon>
        <taxon>Buchnereae</taxon>
        <taxon>Striga</taxon>
    </lineage>
</organism>
<feature type="region of interest" description="Disordered" evidence="1">
    <location>
        <begin position="56"/>
        <end position="82"/>
    </location>
</feature>
<gene>
    <name evidence="2" type="ORF">STAS_20487</name>
</gene>
<comment type="caution">
    <text evidence="2">The sequence shown here is derived from an EMBL/GenBank/DDBJ whole genome shotgun (WGS) entry which is preliminary data.</text>
</comment>
<dbReference type="OrthoDB" id="1736806at2759"/>
<evidence type="ECO:0000256" key="1">
    <source>
        <dbReference type="SAM" id="MobiDB-lite"/>
    </source>
</evidence>
<proteinExistence type="predicted"/>
<sequence>MEAKDAAADEYDDHDGLLLYRGRVLIPSVGPLKEAIIKHFHDSKFGGHSGVYRTQKPGAEAEGEGRSQFLKADGGGGVDKGRSIGEAEIERIRQCCKCGWSPPRSSRGAGLKNLGPTRPFFGAGRGSPRATGQIDSSSLGSPIKYFPLDSRIISENVWVV</sequence>
<dbReference type="Proteomes" id="UP000325081">
    <property type="component" value="Unassembled WGS sequence"/>
</dbReference>
<accession>A0A5A7QF36</accession>
<reference evidence="3" key="1">
    <citation type="journal article" date="2019" name="Curr. Biol.">
        <title>Genome Sequence of Striga asiatica Provides Insight into the Evolution of Plant Parasitism.</title>
        <authorList>
            <person name="Yoshida S."/>
            <person name="Kim S."/>
            <person name="Wafula E.K."/>
            <person name="Tanskanen J."/>
            <person name="Kim Y.M."/>
            <person name="Honaas L."/>
            <person name="Yang Z."/>
            <person name="Spallek T."/>
            <person name="Conn C.E."/>
            <person name="Ichihashi Y."/>
            <person name="Cheong K."/>
            <person name="Cui S."/>
            <person name="Der J.P."/>
            <person name="Gundlach H."/>
            <person name="Jiao Y."/>
            <person name="Hori C."/>
            <person name="Ishida J.K."/>
            <person name="Kasahara H."/>
            <person name="Kiba T."/>
            <person name="Kim M.S."/>
            <person name="Koo N."/>
            <person name="Laohavisit A."/>
            <person name="Lee Y.H."/>
            <person name="Lumba S."/>
            <person name="McCourt P."/>
            <person name="Mortimer J.C."/>
            <person name="Mutuku J.M."/>
            <person name="Nomura T."/>
            <person name="Sasaki-Sekimoto Y."/>
            <person name="Seto Y."/>
            <person name="Wang Y."/>
            <person name="Wakatake T."/>
            <person name="Sakakibara H."/>
            <person name="Demura T."/>
            <person name="Yamaguchi S."/>
            <person name="Yoneyama K."/>
            <person name="Manabe R.I."/>
            <person name="Nelson D.C."/>
            <person name="Schulman A.H."/>
            <person name="Timko M.P."/>
            <person name="dePamphilis C.W."/>
            <person name="Choi D."/>
            <person name="Shirasu K."/>
        </authorList>
    </citation>
    <scope>NUCLEOTIDE SEQUENCE [LARGE SCALE GENOMIC DNA]</scope>
    <source>
        <strain evidence="3">cv. UVA1</strain>
    </source>
</reference>
<dbReference type="AlphaFoldDB" id="A0A5A7QF36"/>
<dbReference type="EMBL" id="BKCP01006693">
    <property type="protein sequence ID" value="GER43624.1"/>
    <property type="molecule type" value="Genomic_DNA"/>
</dbReference>
<keyword evidence="3" id="KW-1185">Reference proteome</keyword>